<feature type="domain" description="RRM" evidence="2">
    <location>
        <begin position="9"/>
        <end position="73"/>
    </location>
</feature>
<proteinExistence type="predicted"/>
<dbReference type="RefSeq" id="XP_021338493.1">
    <property type="nucleotide sequence ID" value="XM_021481910.1"/>
</dbReference>
<dbReference type="PROSITE" id="PS50102">
    <property type="entry name" value="RRM"/>
    <property type="match status" value="1"/>
</dbReference>
<evidence type="ECO:0000259" key="2">
    <source>
        <dbReference type="PROSITE" id="PS50102"/>
    </source>
</evidence>
<sequence length="102" mass="12256">MYNSNCTFYRLVLKGLPYNVTKTEILTLLQNYKTDISDVILNTGYAYVDFHSESVLRKVKDFVRGKYIGNRPVVGKLYVQHPEYQYRTSWRRETSRRHIYEH</sequence>
<evidence type="ECO:0000313" key="4">
    <source>
        <dbReference type="Proteomes" id="UP000002899"/>
    </source>
</evidence>
<dbReference type="Gene3D" id="3.30.70.330">
    <property type="match status" value="1"/>
</dbReference>
<dbReference type="GeneID" id="33043688"/>
<dbReference type="Pfam" id="PF00076">
    <property type="entry name" value="RRM_1"/>
    <property type="match status" value="1"/>
</dbReference>
<dbReference type="SMART" id="SM00360">
    <property type="entry name" value="RRM"/>
    <property type="match status" value="1"/>
</dbReference>
<dbReference type="GO" id="GO:0003723">
    <property type="term" value="F:RNA binding"/>
    <property type="evidence" value="ECO:0007669"/>
    <property type="project" value="UniProtKB-UniRule"/>
</dbReference>
<dbReference type="SUPFAM" id="SSF54928">
    <property type="entry name" value="RNA-binding domain, RBD"/>
    <property type="match status" value="1"/>
</dbReference>
<dbReference type="EMBL" id="LN871598">
    <property type="protein sequence ID" value="SJK86321.1"/>
    <property type="molecule type" value="Genomic_DNA"/>
</dbReference>
<accession>A0A1R4ABC2</accession>
<dbReference type="VEuPathDB" id="PiroplasmaDB:BMR1_03g01196"/>
<dbReference type="CDD" id="cd00590">
    <property type="entry name" value="RRM_SF"/>
    <property type="match status" value="1"/>
</dbReference>
<evidence type="ECO:0000313" key="3">
    <source>
        <dbReference type="EMBL" id="SJK86321.1"/>
    </source>
</evidence>
<dbReference type="AlphaFoldDB" id="A0A1R4ABC2"/>
<evidence type="ECO:0000256" key="1">
    <source>
        <dbReference type="PROSITE-ProRule" id="PRU00176"/>
    </source>
</evidence>
<dbReference type="OrthoDB" id="431068at2759"/>
<dbReference type="InterPro" id="IPR035979">
    <property type="entry name" value="RBD_domain_sf"/>
</dbReference>
<dbReference type="Proteomes" id="UP000002899">
    <property type="component" value="Chromosome III"/>
</dbReference>
<organism evidence="3 4">
    <name type="scientific">Babesia microti (strain RI)</name>
    <dbReference type="NCBI Taxonomy" id="1133968"/>
    <lineage>
        <taxon>Eukaryota</taxon>
        <taxon>Sar</taxon>
        <taxon>Alveolata</taxon>
        <taxon>Apicomplexa</taxon>
        <taxon>Aconoidasida</taxon>
        <taxon>Piroplasmida</taxon>
        <taxon>Babesiidae</taxon>
        <taxon>Babesia</taxon>
    </lineage>
</organism>
<reference evidence="3 4" key="1">
    <citation type="journal article" date="2012" name="Nucleic Acids Res.">
        <title>Sequencing of the smallest Apicomplexan genome from the human pathogen Babesia microti.</title>
        <authorList>
            <person name="Cornillot E."/>
            <person name="Hadj-Kaddour K."/>
            <person name="Dassouli A."/>
            <person name="Noel B."/>
            <person name="Ranwez V."/>
            <person name="Vacherie B."/>
            <person name="Augagneur Y."/>
            <person name="Bres V."/>
            <person name="Duclos A."/>
            <person name="Randazzo S."/>
            <person name="Carcy B."/>
            <person name="Debierre-Grockiego F."/>
            <person name="Delbecq S."/>
            <person name="Moubri-Menage K."/>
            <person name="Shams-Eldin H."/>
            <person name="Usmani-Brown S."/>
            <person name="Bringaud F."/>
            <person name="Wincker P."/>
            <person name="Vivares C.P."/>
            <person name="Schwarz R.T."/>
            <person name="Schetters T.P."/>
            <person name="Krause P.J."/>
            <person name="Gorenflot A."/>
            <person name="Berry V."/>
            <person name="Barbe V."/>
            <person name="Ben Mamoun C."/>
        </authorList>
    </citation>
    <scope>NUCLEOTIDE SEQUENCE [LARGE SCALE GENOMIC DNA]</scope>
    <source>
        <strain evidence="3 4">RI</strain>
    </source>
</reference>
<dbReference type="KEGG" id="bmic:BMR1_03g01196"/>
<keyword evidence="1" id="KW-0694">RNA-binding</keyword>
<name>A0A1R4ABC2_BABMR</name>
<reference evidence="3 4" key="2">
    <citation type="journal article" date="2013" name="PLoS ONE">
        <title>Whole genome mapping and re-organization of the nuclear and mitochondrial genomes of Babesia microti isolates.</title>
        <authorList>
            <person name="Cornillot E."/>
            <person name="Dassouli A."/>
            <person name="Garg A."/>
            <person name="Pachikara N."/>
            <person name="Randazzo S."/>
            <person name="Depoix D."/>
            <person name="Carcy B."/>
            <person name="Delbecq S."/>
            <person name="Frutos R."/>
            <person name="Silva J.C."/>
            <person name="Sutton R."/>
            <person name="Krause P.J."/>
            <person name="Mamoun C.B."/>
        </authorList>
    </citation>
    <scope>NUCLEOTIDE SEQUENCE [LARGE SCALE GENOMIC DNA]</scope>
    <source>
        <strain evidence="3 4">RI</strain>
    </source>
</reference>
<dbReference type="InterPro" id="IPR000504">
    <property type="entry name" value="RRM_dom"/>
</dbReference>
<dbReference type="InterPro" id="IPR012677">
    <property type="entry name" value="Nucleotide-bd_a/b_plait_sf"/>
</dbReference>
<reference evidence="3 4" key="3">
    <citation type="journal article" date="2016" name="Sci. Rep.">
        <title>Genome-wide diversity and gene expression profiling of Babesia microti isolates identify polymorphic genes that mediate host-pathogen interactions.</title>
        <authorList>
            <person name="Silva J.C."/>
            <person name="Cornillot E."/>
            <person name="McCracken C."/>
            <person name="Usmani-Brown S."/>
            <person name="Dwivedi A."/>
            <person name="Ifeonu O.O."/>
            <person name="Crabtree J."/>
            <person name="Gotia H.T."/>
            <person name="Virji A.Z."/>
            <person name="Reynes C."/>
            <person name="Colinge J."/>
            <person name="Kumar V."/>
            <person name="Lawres L."/>
            <person name="Pazzi J.E."/>
            <person name="Pablo J.V."/>
            <person name="Hung C."/>
            <person name="Brancato J."/>
            <person name="Kumari P."/>
            <person name="Orvis J."/>
            <person name="Tretina K."/>
            <person name="Chibucos M."/>
            <person name="Ott S."/>
            <person name="Sadzewicz L."/>
            <person name="Sengamalay N."/>
            <person name="Shetty A.C."/>
            <person name="Su Q."/>
            <person name="Tallon L."/>
            <person name="Fraser C.M."/>
            <person name="Frutos R."/>
            <person name="Molina D.M."/>
            <person name="Krause P.J."/>
            <person name="Ben Mamoun C."/>
        </authorList>
    </citation>
    <scope>NUCLEOTIDE SEQUENCE [LARGE SCALE GENOMIC DNA]</scope>
    <source>
        <strain evidence="3 4">RI</strain>
    </source>
</reference>
<protein>
    <recommendedName>
        <fullName evidence="2">RRM domain-containing protein</fullName>
    </recommendedName>
</protein>
<keyword evidence="4" id="KW-1185">Reference proteome</keyword>